<evidence type="ECO:0000313" key="1">
    <source>
        <dbReference type="EMBL" id="MBC1301890.1"/>
    </source>
</evidence>
<dbReference type="GeneID" id="58722262"/>
<name>A0ABR6S665_ANAVA</name>
<protein>
    <submittedName>
        <fullName evidence="1">Uncharacterized protein</fullName>
    </submittedName>
</protein>
<keyword evidence="2" id="KW-1185">Reference proteome</keyword>
<accession>A0ABR6S665</accession>
<organism evidence="1 2">
    <name type="scientific">Trichormus variabilis N2B</name>
    <dbReference type="NCBI Taxonomy" id="2681315"/>
    <lineage>
        <taxon>Bacteria</taxon>
        <taxon>Bacillati</taxon>
        <taxon>Cyanobacteriota</taxon>
        <taxon>Cyanophyceae</taxon>
        <taxon>Nostocales</taxon>
        <taxon>Nostocaceae</taxon>
        <taxon>Trichormus</taxon>
    </lineage>
</organism>
<dbReference type="RefSeq" id="WP_153228344.1">
    <property type="nucleotide sequence ID" value="NZ_JACKZP010000022.1"/>
</dbReference>
<comment type="caution">
    <text evidence="1">The sequence shown here is derived from an EMBL/GenBank/DDBJ whole genome shotgun (WGS) entry which is preliminary data.</text>
</comment>
<evidence type="ECO:0000313" key="2">
    <source>
        <dbReference type="Proteomes" id="UP000570851"/>
    </source>
</evidence>
<gene>
    <name evidence="1" type="ORF">GNE12_08165</name>
</gene>
<sequence length="54" mass="6259">MGENILISPEQQNIDELILIAEELFDNEYQNLITFAYNKAGILTLQLHKAYHPK</sequence>
<proteinExistence type="predicted"/>
<dbReference type="EMBL" id="JACKZP010000022">
    <property type="protein sequence ID" value="MBC1301890.1"/>
    <property type="molecule type" value="Genomic_DNA"/>
</dbReference>
<reference evidence="1 2" key="1">
    <citation type="submission" date="2019-11" db="EMBL/GenBank/DDBJ databases">
        <title>Comparison of genomes from free-living endosymbiotic cyanobacteria isolated from Azolla.</title>
        <authorList>
            <person name="Thiel T."/>
            <person name="Pratte B."/>
        </authorList>
    </citation>
    <scope>NUCLEOTIDE SEQUENCE [LARGE SCALE GENOMIC DNA]</scope>
    <source>
        <strain evidence="1 2">N2B</strain>
    </source>
</reference>
<dbReference type="Proteomes" id="UP000570851">
    <property type="component" value="Unassembled WGS sequence"/>
</dbReference>